<evidence type="ECO:0000256" key="2">
    <source>
        <dbReference type="SAM" id="SignalP"/>
    </source>
</evidence>
<gene>
    <name evidence="4" type="ORF">ACKA06_05925</name>
</gene>
<dbReference type="InterPro" id="IPR015943">
    <property type="entry name" value="WD40/YVTN_repeat-like_dom_sf"/>
</dbReference>
<feature type="domain" description="SLH" evidence="3">
    <location>
        <begin position="22"/>
        <end position="82"/>
    </location>
</feature>
<feature type="chain" id="PRO_5045105891" evidence="2">
    <location>
        <begin position="22"/>
        <end position="519"/>
    </location>
</feature>
<evidence type="ECO:0000313" key="4">
    <source>
        <dbReference type="EMBL" id="MFL8936324.1"/>
    </source>
</evidence>
<dbReference type="RefSeq" id="WP_411159255.1">
    <property type="nucleotide sequence ID" value="NZ_JBJOSA010000003.1"/>
</dbReference>
<evidence type="ECO:0000256" key="1">
    <source>
        <dbReference type="ARBA" id="ARBA00022729"/>
    </source>
</evidence>
<dbReference type="Gene3D" id="2.130.10.10">
    <property type="entry name" value="YVTN repeat-like/Quinoprotein amine dehydrogenase"/>
    <property type="match status" value="1"/>
</dbReference>
<accession>A0ABW8VSA0</accession>
<keyword evidence="1 2" id="KW-0732">Signal</keyword>
<protein>
    <submittedName>
        <fullName evidence="4">S-layer homology domain-containing protein</fullName>
    </submittedName>
</protein>
<dbReference type="EMBL" id="JBJOSA010000003">
    <property type="protein sequence ID" value="MFL8936324.1"/>
    <property type="molecule type" value="Genomic_DNA"/>
</dbReference>
<reference evidence="4 5" key="1">
    <citation type="submission" date="2024-12" db="EMBL/GenBank/DDBJ databases">
        <authorList>
            <person name="Li X."/>
            <person name="Zhang D."/>
        </authorList>
    </citation>
    <scope>NUCLEOTIDE SEQUENCE [LARGE SCALE GENOMIC DNA]</scope>
    <source>
        <strain evidence="4 5">JCM19602</strain>
    </source>
</reference>
<comment type="caution">
    <text evidence="4">The sequence shown here is derived from an EMBL/GenBank/DDBJ whole genome shotgun (WGS) entry which is preliminary data.</text>
</comment>
<dbReference type="PANTHER" id="PTHR43308:SF5">
    <property type="entry name" value="S-LAYER PROTEIN _ PEPTIDOGLYCAN ENDO-BETA-N-ACETYLGLUCOSAMINIDASE"/>
    <property type="match status" value="1"/>
</dbReference>
<dbReference type="InterPro" id="IPR001119">
    <property type="entry name" value="SLH_dom"/>
</dbReference>
<feature type="domain" description="SLH" evidence="3">
    <location>
        <begin position="83"/>
        <end position="146"/>
    </location>
</feature>
<dbReference type="Proteomes" id="UP001628668">
    <property type="component" value="Unassembled WGS sequence"/>
</dbReference>
<dbReference type="SUPFAM" id="SSF50969">
    <property type="entry name" value="YVTN repeat-like/Quinoprotein amine dehydrogenase"/>
    <property type="match status" value="1"/>
</dbReference>
<name>A0ABW8VSA0_9BACI</name>
<keyword evidence="5" id="KW-1185">Reference proteome</keyword>
<feature type="signal peptide" evidence="2">
    <location>
        <begin position="1"/>
        <end position="21"/>
    </location>
</feature>
<dbReference type="InterPro" id="IPR051465">
    <property type="entry name" value="Cell_Envelope_Struct_Comp"/>
</dbReference>
<feature type="domain" description="SLH" evidence="3">
    <location>
        <begin position="147"/>
        <end position="205"/>
    </location>
</feature>
<organism evidence="4 5">
    <name type="scientific">Rossellomorea oryzaecorticis</name>
    <dbReference type="NCBI Taxonomy" id="1396505"/>
    <lineage>
        <taxon>Bacteria</taxon>
        <taxon>Bacillati</taxon>
        <taxon>Bacillota</taxon>
        <taxon>Bacilli</taxon>
        <taxon>Bacillales</taxon>
        <taxon>Bacillaceae</taxon>
        <taxon>Rossellomorea</taxon>
    </lineage>
</organism>
<dbReference type="InterPro" id="IPR011044">
    <property type="entry name" value="Quino_amine_DH_bsu"/>
</dbReference>
<dbReference type="PANTHER" id="PTHR43308">
    <property type="entry name" value="OUTER MEMBRANE PROTEIN ALPHA-RELATED"/>
    <property type="match status" value="1"/>
</dbReference>
<dbReference type="Pfam" id="PF00395">
    <property type="entry name" value="SLH"/>
    <property type="match status" value="3"/>
</dbReference>
<evidence type="ECO:0000259" key="3">
    <source>
        <dbReference type="PROSITE" id="PS51272"/>
    </source>
</evidence>
<evidence type="ECO:0000313" key="5">
    <source>
        <dbReference type="Proteomes" id="UP001628668"/>
    </source>
</evidence>
<proteinExistence type="predicted"/>
<dbReference type="PROSITE" id="PS51272">
    <property type="entry name" value="SLH"/>
    <property type="match status" value="3"/>
</dbReference>
<sequence>MKKPFFYFLMVIMMVSIIQPAAPVKAASFTDVKGFKDEIGYLTDLGIIRGFPDGTFRPDNSITRLQAVLMLMREMKVEETDIPDPGFNDVKPGSAGYQEIAAASHLGIISGFSDGSFRPGGTLTRAQMAKILVNAYQLYGIYPYGFTDVSENYWGTEFISPLAANNITVGFDDGSFKPDLAITRAQFSAFMSRILEPEFRPYNPLVKDTILEMLFEMKLLDYDVHPTKPIIYFLDGVDNVVVAFNYETYEDHIVKLPLPAEKMDYANGKLYVTQLKRAHSSYWWEEEQEGAVAVVDAESMKYLHSINVATDPFDIAADDEGNVFLTSGSGQHVNIKSYNSTTGEMLSDVRGPYEKSYIEMHPSQDRVYLIDTTVSPRDLEVYPISDGKLSAGKDSPYHGDYPLTTDLTIPEDGGYIFNGSGNVFYSSMTPSADMTFAGKLDRGYTSIAFDVPNKEFYTSNKNTFVQAYNYDTFRPSYQLETYGNVQKLIYHHDALISLTEFKPKGTPKTLIGMETIYFK</sequence>